<protein>
    <submittedName>
        <fullName evidence="1">Uncharacterized protein</fullName>
    </submittedName>
</protein>
<dbReference type="AlphaFoldDB" id="A0A843VIB6"/>
<dbReference type="OrthoDB" id="780319at2759"/>
<proteinExistence type="predicted"/>
<gene>
    <name evidence="1" type="ORF">Taro_025680</name>
</gene>
<reference evidence="1" key="1">
    <citation type="submission" date="2017-07" db="EMBL/GenBank/DDBJ databases">
        <title>Taro Niue Genome Assembly and Annotation.</title>
        <authorList>
            <person name="Atibalentja N."/>
            <person name="Keating K."/>
            <person name="Fields C.J."/>
        </authorList>
    </citation>
    <scope>NUCLEOTIDE SEQUENCE</scope>
    <source>
        <strain evidence="1">Niue_2</strain>
        <tissue evidence="1">Leaf</tissue>
    </source>
</reference>
<keyword evidence="2" id="KW-1185">Reference proteome</keyword>
<evidence type="ECO:0000313" key="2">
    <source>
        <dbReference type="Proteomes" id="UP000652761"/>
    </source>
</evidence>
<dbReference type="EMBL" id="NMUH01001512">
    <property type="protein sequence ID" value="MQL93054.1"/>
    <property type="molecule type" value="Genomic_DNA"/>
</dbReference>
<accession>A0A843VIB6</accession>
<evidence type="ECO:0000313" key="1">
    <source>
        <dbReference type="EMBL" id="MQL93054.1"/>
    </source>
</evidence>
<comment type="caution">
    <text evidence="1">The sequence shown here is derived from an EMBL/GenBank/DDBJ whole genome shotgun (WGS) entry which is preliminary data.</text>
</comment>
<dbReference type="InterPro" id="IPR004926">
    <property type="entry name" value="LEA_3a"/>
</dbReference>
<dbReference type="Pfam" id="PF03242">
    <property type="entry name" value="LEA_3a"/>
    <property type="match status" value="1"/>
</dbReference>
<dbReference type="Proteomes" id="UP000652761">
    <property type="component" value="Unassembled WGS sequence"/>
</dbReference>
<sequence length="95" mass="10166">MQRVAPVNRLTTLIARSNRRAYAAAAAAAEGTRSSAGTSGVVDPGVMKVAKAAESPGGKPEIFWMRDPKTGNWIPENRFGEVDAAELRQLLLSKK</sequence>
<dbReference type="PANTHER" id="PTHR33509:SF21">
    <property type="entry name" value="OS02G0564600 PROTEIN"/>
    <property type="match status" value="1"/>
</dbReference>
<dbReference type="PANTHER" id="PTHR33509">
    <property type="entry name" value="LATE EMBRYOGENIS ABUNDANT PROTEIN 2-RELATED"/>
    <property type="match status" value="1"/>
</dbReference>
<name>A0A843VIB6_COLES</name>
<organism evidence="1 2">
    <name type="scientific">Colocasia esculenta</name>
    <name type="common">Wild taro</name>
    <name type="synonym">Arum esculentum</name>
    <dbReference type="NCBI Taxonomy" id="4460"/>
    <lineage>
        <taxon>Eukaryota</taxon>
        <taxon>Viridiplantae</taxon>
        <taxon>Streptophyta</taxon>
        <taxon>Embryophyta</taxon>
        <taxon>Tracheophyta</taxon>
        <taxon>Spermatophyta</taxon>
        <taxon>Magnoliopsida</taxon>
        <taxon>Liliopsida</taxon>
        <taxon>Araceae</taxon>
        <taxon>Aroideae</taxon>
        <taxon>Colocasieae</taxon>
        <taxon>Colocasia</taxon>
    </lineage>
</organism>